<dbReference type="KEGG" id="smul:SMUL_1697"/>
<evidence type="ECO:0000313" key="1">
    <source>
        <dbReference type="EMBL" id="AHJ12953.1"/>
    </source>
</evidence>
<protein>
    <submittedName>
        <fullName evidence="1">Uncharacterized protein</fullName>
    </submittedName>
</protein>
<dbReference type="RefSeq" id="WP_025344823.1">
    <property type="nucleotide sequence ID" value="NZ_CP007201.1"/>
</dbReference>
<accession>A0AA86DY91</accession>
<dbReference type="AlphaFoldDB" id="A0AA86DY91"/>
<name>A0AA86DY91_SULMK</name>
<dbReference type="Proteomes" id="UP000019322">
    <property type="component" value="Chromosome"/>
</dbReference>
<dbReference type="EMBL" id="CP007201">
    <property type="protein sequence ID" value="AHJ12953.1"/>
    <property type="molecule type" value="Genomic_DNA"/>
</dbReference>
<sequence length="236" mass="28190">MVINSERKYSSIESQIDEEFMHISDFIWKSNYLILEEKKREKEIYSMYEEAAIDMITANLRWEYESFKINKIFPYLTNVSNLFTLISILEHNLLKLAKELESRDSSLLISDIRGVGINKLFEYFKKKNINLEKVTLFKQIQASIKIRNCFFHASGVISWSKDDIELKNIVKNKLYFDQEFREKPNIKNNKEWIISIVKSDYGQQLQLTHKYTFILSSYIKDFLKELCRVLSEKYVV</sequence>
<evidence type="ECO:0000313" key="2">
    <source>
        <dbReference type="Proteomes" id="UP000019322"/>
    </source>
</evidence>
<reference evidence="1 2" key="1">
    <citation type="journal article" date="2014" name="Environ. Microbiol.">
        <title>Insights into organohalide respiration and the versatile catabolism of Sulfurospirillum multivorans gained from comparative genomics and physiological studies.</title>
        <authorList>
            <person name="Goris T."/>
            <person name="Schubert T."/>
            <person name="Gadkari J."/>
            <person name="Wubet T."/>
            <person name="Tarkka M."/>
            <person name="Buscot F."/>
            <person name="Adrian L."/>
            <person name="Diekert G."/>
        </authorList>
    </citation>
    <scope>NUCLEOTIDE SEQUENCE [LARGE SCALE GENOMIC DNA]</scope>
    <source>
        <strain evidence="2">DM 12446 / JCM 15788 / NBRC 109480</strain>
    </source>
</reference>
<gene>
    <name evidence="1" type="ORF">SMUL_1697</name>
</gene>
<proteinExistence type="predicted"/>
<organism evidence="1 2">
    <name type="scientific">Sulfurospirillum multivorans (strain DM 12446 / JCM 15788 / NBRC 109480)</name>
    <dbReference type="NCBI Taxonomy" id="1150621"/>
    <lineage>
        <taxon>Bacteria</taxon>
        <taxon>Pseudomonadati</taxon>
        <taxon>Campylobacterota</taxon>
        <taxon>Epsilonproteobacteria</taxon>
        <taxon>Campylobacterales</taxon>
        <taxon>Sulfurospirillaceae</taxon>
        <taxon>Sulfurospirillum</taxon>
    </lineage>
</organism>